<keyword evidence="5" id="KW-0539">Nucleus</keyword>
<dbReference type="PANTHER" id="PTHR15263:SF1">
    <property type="entry name" value="NF-KAPPA-B INHIBITOR-LIKE PROTEIN 1"/>
    <property type="match status" value="1"/>
</dbReference>
<feature type="compositionally biased region" description="Basic and acidic residues" evidence="6">
    <location>
        <begin position="120"/>
        <end position="130"/>
    </location>
</feature>
<name>A0A830HIH8_9CHLO</name>
<evidence type="ECO:0000256" key="1">
    <source>
        <dbReference type="ARBA" id="ARBA00004123"/>
    </source>
</evidence>
<accession>A0A830HIH8</accession>
<dbReference type="AlphaFoldDB" id="A0A830HIH8"/>
<evidence type="ECO:0000256" key="5">
    <source>
        <dbReference type="ARBA" id="ARBA00023242"/>
    </source>
</evidence>
<keyword evidence="7" id="KW-0732">Signal</keyword>
<dbReference type="Proteomes" id="UP000660262">
    <property type="component" value="Unassembled WGS sequence"/>
</dbReference>
<comment type="caution">
    <text evidence="8">The sequence shown here is derived from an EMBL/GenBank/DDBJ whole genome shotgun (WGS) entry which is preliminary data.</text>
</comment>
<dbReference type="EMBL" id="BNJQ01000010">
    <property type="protein sequence ID" value="GHP05610.1"/>
    <property type="molecule type" value="Genomic_DNA"/>
</dbReference>
<gene>
    <name evidence="8" type="ORF">PPROV_000436000</name>
</gene>
<evidence type="ECO:0000313" key="8">
    <source>
        <dbReference type="EMBL" id="GHP05610.1"/>
    </source>
</evidence>
<dbReference type="InterPro" id="IPR036869">
    <property type="entry name" value="J_dom_sf"/>
</dbReference>
<evidence type="ECO:0000256" key="4">
    <source>
        <dbReference type="ARBA" id="ARBA00023043"/>
    </source>
</evidence>
<dbReference type="OrthoDB" id="567898at2759"/>
<dbReference type="GO" id="GO:0043124">
    <property type="term" value="P:negative regulation of canonical NF-kappaB signal transduction"/>
    <property type="evidence" value="ECO:0007669"/>
    <property type="project" value="InterPro"/>
</dbReference>
<comment type="subcellular location">
    <subcellularLocation>
        <location evidence="1">Nucleus</location>
    </subcellularLocation>
</comment>
<feature type="region of interest" description="Disordered" evidence="6">
    <location>
        <begin position="204"/>
        <end position="249"/>
    </location>
</feature>
<feature type="signal peptide" evidence="7">
    <location>
        <begin position="1"/>
        <end position="19"/>
    </location>
</feature>
<feature type="compositionally biased region" description="Basic residues" evidence="6">
    <location>
        <begin position="231"/>
        <end position="241"/>
    </location>
</feature>
<evidence type="ECO:0008006" key="10">
    <source>
        <dbReference type="Google" id="ProtNLM"/>
    </source>
</evidence>
<feature type="region of interest" description="Disordered" evidence="6">
    <location>
        <begin position="45"/>
        <end position="68"/>
    </location>
</feature>
<dbReference type="CDD" id="cd06257">
    <property type="entry name" value="DnaJ"/>
    <property type="match status" value="1"/>
</dbReference>
<keyword evidence="4" id="KW-0040">ANK repeat</keyword>
<proteinExistence type="predicted"/>
<dbReference type="Gene3D" id="1.10.287.110">
    <property type="entry name" value="DnaJ domain"/>
    <property type="match status" value="1"/>
</dbReference>
<evidence type="ECO:0000256" key="7">
    <source>
        <dbReference type="SAM" id="SignalP"/>
    </source>
</evidence>
<organism evidence="8 9">
    <name type="scientific">Pycnococcus provasolii</name>
    <dbReference type="NCBI Taxonomy" id="41880"/>
    <lineage>
        <taxon>Eukaryota</taxon>
        <taxon>Viridiplantae</taxon>
        <taxon>Chlorophyta</taxon>
        <taxon>Pseudoscourfieldiophyceae</taxon>
        <taxon>Pseudoscourfieldiales</taxon>
        <taxon>Pycnococcaceae</taxon>
        <taxon>Pycnococcus</taxon>
    </lineage>
</organism>
<sequence>MRFFFHFTISKLHLSRVLSCRARCETCVKRSFVLQWTFMAPTTSMSHARRGDNNGGAQEAQDDQDEPWSFVGPRVRDFSLGASAASSRHSPGGPGGDDCDSSSSDDDDNDANLGGIPKVKGKEKYDPHSSSERLKAFWSRVSYNSAVHAHLSDEAERLRAYREGLSQQARWDEEMERVKAKLGEESEWKFADDAATKQREKLAAQAAERVARAMEEEERAEQQQRQQQQQHRNRQHQHQQHRHEQQQTRPSAIATWLSHEEQFKAFADDPPSAVDVNVVPWPPTPWDHILAAPAAILLRGDRDRDDPEVVLRAYRKAFRALALRWHPDKFEQMFGSRVDCCSPTESQKVRERVQSLAQAIQAAWDACTNTHE</sequence>
<evidence type="ECO:0000256" key="2">
    <source>
        <dbReference type="ARBA" id="ARBA00022553"/>
    </source>
</evidence>
<dbReference type="PANTHER" id="PTHR15263">
    <property type="entry name" value="I-KAPPA-B-LIKE PROTEIN IKBL"/>
    <property type="match status" value="1"/>
</dbReference>
<evidence type="ECO:0000256" key="6">
    <source>
        <dbReference type="SAM" id="MobiDB-lite"/>
    </source>
</evidence>
<evidence type="ECO:0000313" key="9">
    <source>
        <dbReference type="Proteomes" id="UP000660262"/>
    </source>
</evidence>
<feature type="region of interest" description="Disordered" evidence="6">
    <location>
        <begin position="82"/>
        <end position="130"/>
    </location>
</feature>
<keyword evidence="9" id="KW-1185">Reference proteome</keyword>
<reference evidence="8" key="1">
    <citation type="submission" date="2020-10" db="EMBL/GenBank/DDBJ databases">
        <title>Unveiling of a novel bifunctional photoreceptor, Dualchrome1, isolated from a cosmopolitan green alga.</title>
        <authorList>
            <person name="Suzuki S."/>
            <person name="Kawachi M."/>
        </authorList>
    </citation>
    <scope>NUCLEOTIDE SEQUENCE</scope>
    <source>
        <strain evidence="8">NIES 2893</strain>
    </source>
</reference>
<dbReference type="InterPro" id="IPR038753">
    <property type="entry name" value="NFKBIL1"/>
</dbReference>
<evidence type="ECO:0000256" key="3">
    <source>
        <dbReference type="ARBA" id="ARBA00022737"/>
    </source>
</evidence>
<keyword evidence="2" id="KW-0597">Phosphoprotein</keyword>
<dbReference type="InterPro" id="IPR001623">
    <property type="entry name" value="DnaJ_domain"/>
</dbReference>
<keyword evidence="3" id="KW-0677">Repeat</keyword>
<feature type="chain" id="PRO_5032570395" description="J domain-containing protein" evidence="7">
    <location>
        <begin position="20"/>
        <end position="372"/>
    </location>
</feature>
<dbReference type="GO" id="GO:0005634">
    <property type="term" value="C:nucleus"/>
    <property type="evidence" value="ECO:0007669"/>
    <property type="project" value="UniProtKB-SubCell"/>
</dbReference>
<protein>
    <recommendedName>
        <fullName evidence="10">J domain-containing protein</fullName>
    </recommendedName>
</protein>
<feature type="compositionally biased region" description="Acidic residues" evidence="6">
    <location>
        <begin position="97"/>
        <end position="110"/>
    </location>
</feature>